<dbReference type="AlphaFoldDB" id="A0A5D9C325"/>
<proteinExistence type="predicted"/>
<organism evidence="1 2">
    <name type="scientific">Sphingomonas montanisoli</name>
    <dbReference type="NCBI Taxonomy" id="2606412"/>
    <lineage>
        <taxon>Bacteria</taxon>
        <taxon>Pseudomonadati</taxon>
        <taxon>Pseudomonadota</taxon>
        <taxon>Alphaproteobacteria</taxon>
        <taxon>Sphingomonadales</taxon>
        <taxon>Sphingomonadaceae</taxon>
        <taxon>Sphingomonas</taxon>
    </lineage>
</organism>
<evidence type="ECO:0000313" key="1">
    <source>
        <dbReference type="EMBL" id="TZG26268.1"/>
    </source>
</evidence>
<keyword evidence="2" id="KW-1185">Reference proteome</keyword>
<sequence>MSGDPIAGVWDCVTVASFGTQESVLTIVRDGDAFTGTNIADVGELEVQDGRIEGHRLTWKMPTTKPMKMTLVGKAIVNDGKLEGVVMLGAFGKATMSGMKRGA</sequence>
<dbReference type="RefSeq" id="WP_149523074.1">
    <property type="nucleotide sequence ID" value="NZ_VTOU01000003.1"/>
</dbReference>
<dbReference type="EMBL" id="VTOU01000003">
    <property type="protein sequence ID" value="TZG26268.1"/>
    <property type="molecule type" value="Genomic_DNA"/>
</dbReference>
<gene>
    <name evidence="1" type="ORF">FYJ91_15105</name>
</gene>
<accession>A0A5D9C325</accession>
<comment type="caution">
    <text evidence="1">The sequence shown here is derived from an EMBL/GenBank/DDBJ whole genome shotgun (WGS) entry which is preliminary data.</text>
</comment>
<reference evidence="1 2" key="1">
    <citation type="submission" date="2019-08" db="EMBL/GenBank/DDBJ databases">
        <authorList>
            <person name="Wang G."/>
            <person name="Xu Z."/>
        </authorList>
    </citation>
    <scope>NUCLEOTIDE SEQUENCE [LARGE SCALE GENOMIC DNA]</scope>
    <source>
        <strain evidence="1 2">ZX</strain>
    </source>
</reference>
<dbReference type="Proteomes" id="UP000322077">
    <property type="component" value="Unassembled WGS sequence"/>
</dbReference>
<protein>
    <submittedName>
        <fullName evidence="1">Uncharacterized protein</fullName>
    </submittedName>
</protein>
<evidence type="ECO:0000313" key="2">
    <source>
        <dbReference type="Proteomes" id="UP000322077"/>
    </source>
</evidence>
<name>A0A5D9C325_9SPHN</name>